<feature type="signal peptide" evidence="4">
    <location>
        <begin position="1"/>
        <end position="16"/>
    </location>
</feature>
<dbReference type="GO" id="GO:0005737">
    <property type="term" value="C:cytoplasm"/>
    <property type="evidence" value="ECO:0007669"/>
    <property type="project" value="TreeGrafter"/>
</dbReference>
<dbReference type="InterPro" id="IPR016071">
    <property type="entry name" value="Staphylococal_nuclease_OB-fold"/>
</dbReference>
<dbReference type="Gene3D" id="2.40.50.90">
    <property type="match status" value="1"/>
</dbReference>
<keyword evidence="2" id="KW-0255">Endonuclease</keyword>
<keyword evidence="1" id="KW-0540">Nuclease</keyword>
<evidence type="ECO:0000313" key="6">
    <source>
        <dbReference type="EMBL" id="GKV28218.1"/>
    </source>
</evidence>
<dbReference type="SUPFAM" id="SSF50199">
    <property type="entry name" value="Staphylococcal nuclease"/>
    <property type="match status" value="1"/>
</dbReference>
<comment type="caution">
    <text evidence="6">The sequence shown here is derived from an EMBL/GenBank/DDBJ whole genome shotgun (WGS) entry which is preliminary data.</text>
</comment>
<evidence type="ECO:0000259" key="5">
    <source>
        <dbReference type="Pfam" id="PF00565"/>
    </source>
</evidence>
<dbReference type="AlphaFoldDB" id="A0AAV5KUG1"/>
<sequence>MGKIVMVILWVMSTATELMLKKGFAWYYTAYDHRLQLDWEKEARAKRVGLWASSNPQKPWEYRKDKREGR</sequence>
<dbReference type="InterPro" id="IPR035437">
    <property type="entry name" value="SNase_OB-fold_sf"/>
</dbReference>
<keyword evidence="4" id="KW-0732">Signal</keyword>
<evidence type="ECO:0000256" key="3">
    <source>
        <dbReference type="ARBA" id="ARBA00022801"/>
    </source>
</evidence>
<proteinExistence type="predicted"/>
<evidence type="ECO:0000256" key="2">
    <source>
        <dbReference type="ARBA" id="ARBA00022759"/>
    </source>
</evidence>
<dbReference type="GO" id="GO:0004519">
    <property type="term" value="F:endonuclease activity"/>
    <property type="evidence" value="ECO:0007669"/>
    <property type="project" value="UniProtKB-KW"/>
</dbReference>
<evidence type="ECO:0000256" key="4">
    <source>
        <dbReference type="SAM" id="SignalP"/>
    </source>
</evidence>
<dbReference type="EMBL" id="BPVZ01000079">
    <property type="protein sequence ID" value="GKV28218.1"/>
    <property type="molecule type" value="Genomic_DNA"/>
</dbReference>
<feature type="domain" description="TNase-like" evidence="5">
    <location>
        <begin position="7"/>
        <end position="52"/>
    </location>
</feature>
<dbReference type="GO" id="GO:0016787">
    <property type="term" value="F:hydrolase activity"/>
    <property type="evidence" value="ECO:0007669"/>
    <property type="project" value="UniProtKB-KW"/>
</dbReference>
<keyword evidence="7" id="KW-1185">Reference proteome</keyword>
<dbReference type="Proteomes" id="UP001054252">
    <property type="component" value="Unassembled WGS sequence"/>
</dbReference>
<organism evidence="6 7">
    <name type="scientific">Rubroshorea leprosula</name>
    <dbReference type="NCBI Taxonomy" id="152421"/>
    <lineage>
        <taxon>Eukaryota</taxon>
        <taxon>Viridiplantae</taxon>
        <taxon>Streptophyta</taxon>
        <taxon>Embryophyta</taxon>
        <taxon>Tracheophyta</taxon>
        <taxon>Spermatophyta</taxon>
        <taxon>Magnoliopsida</taxon>
        <taxon>eudicotyledons</taxon>
        <taxon>Gunneridae</taxon>
        <taxon>Pentapetalae</taxon>
        <taxon>rosids</taxon>
        <taxon>malvids</taxon>
        <taxon>Malvales</taxon>
        <taxon>Dipterocarpaceae</taxon>
        <taxon>Rubroshorea</taxon>
    </lineage>
</organism>
<feature type="chain" id="PRO_5043764248" description="TNase-like domain-containing protein" evidence="4">
    <location>
        <begin position="17"/>
        <end position="70"/>
    </location>
</feature>
<protein>
    <recommendedName>
        <fullName evidence="5">TNase-like domain-containing protein</fullName>
    </recommendedName>
</protein>
<gene>
    <name evidence="6" type="ORF">SLEP1_g37300</name>
</gene>
<accession>A0AAV5KUG1</accession>
<evidence type="ECO:0000256" key="1">
    <source>
        <dbReference type="ARBA" id="ARBA00022722"/>
    </source>
</evidence>
<dbReference type="PANTHER" id="PTHR12302:SF3">
    <property type="entry name" value="SERINE_THREONINE-PROTEIN KINASE 31"/>
    <property type="match status" value="1"/>
</dbReference>
<keyword evidence="3" id="KW-0378">Hydrolase</keyword>
<dbReference type="PANTHER" id="PTHR12302">
    <property type="entry name" value="EBNA2 BINDING PROTEIN P100"/>
    <property type="match status" value="1"/>
</dbReference>
<evidence type="ECO:0000313" key="7">
    <source>
        <dbReference type="Proteomes" id="UP001054252"/>
    </source>
</evidence>
<reference evidence="6 7" key="1">
    <citation type="journal article" date="2021" name="Commun. Biol.">
        <title>The genome of Shorea leprosula (Dipterocarpaceae) highlights the ecological relevance of drought in aseasonal tropical rainforests.</title>
        <authorList>
            <person name="Ng K.K.S."/>
            <person name="Kobayashi M.J."/>
            <person name="Fawcett J.A."/>
            <person name="Hatakeyama M."/>
            <person name="Paape T."/>
            <person name="Ng C.H."/>
            <person name="Ang C.C."/>
            <person name="Tnah L.H."/>
            <person name="Lee C.T."/>
            <person name="Nishiyama T."/>
            <person name="Sese J."/>
            <person name="O'Brien M.J."/>
            <person name="Copetti D."/>
            <person name="Mohd Noor M.I."/>
            <person name="Ong R.C."/>
            <person name="Putra M."/>
            <person name="Sireger I.Z."/>
            <person name="Indrioko S."/>
            <person name="Kosugi Y."/>
            <person name="Izuno A."/>
            <person name="Isagi Y."/>
            <person name="Lee S.L."/>
            <person name="Shimizu K.K."/>
        </authorList>
    </citation>
    <scope>NUCLEOTIDE SEQUENCE [LARGE SCALE GENOMIC DNA]</scope>
    <source>
        <strain evidence="6">214</strain>
    </source>
</reference>
<dbReference type="Pfam" id="PF00565">
    <property type="entry name" value="SNase"/>
    <property type="match status" value="1"/>
</dbReference>
<name>A0AAV5KUG1_9ROSI</name>